<dbReference type="GO" id="GO:0005975">
    <property type="term" value="P:carbohydrate metabolic process"/>
    <property type="evidence" value="ECO:0007669"/>
    <property type="project" value="InterPro"/>
</dbReference>
<evidence type="ECO:0000313" key="5">
    <source>
        <dbReference type="EMBL" id="ROR25664.1"/>
    </source>
</evidence>
<dbReference type="RefSeq" id="WP_123610279.1">
    <property type="nucleotide sequence ID" value="NZ_RJVG01000010.1"/>
</dbReference>
<dbReference type="SMART" id="SM00642">
    <property type="entry name" value="Aamy"/>
    <property type="match status" value="1"/>
</dbReference>
<dbReference type="Gene3D" id="2.60.40.10">
    <property type="entry name" value="Immunoglobulins"/>
    <property type="match status" value="1"/>
</dbReference>
<gene>
    <name evidence="5" type="ORF">EDD66_11019</name>
</gene>
<comment type="caution">
    <text evidence="5">The sequence shown here is derived from an EMBL/GenBank/DDBJ whole genome shotgun (WGS) entry which is preliminary data.</text>
</comment>
<reference evidence="5 6" key="1">
    <citation type="submission" date="2018-11" db="EMBL/GenBank/DDBJ databases">
        <title>Genomic Encyclopedia of Type Strains, Phase IV (KMG-IV): sequencing the most valuable type-strain genomes for metagenomic binning, comparative biology and taxonomic classification.</title>
        <authorList>
            <person name="Goeker M."/>
        </authorList>
    </citation>
    <scope>NUCLEOTIDE SEQUENCE [LARGE SCALE GENOMIC DNA]</scope>
    <source>
        <strain evidence="5 6">DSM 26537</strain>
    </source>
</reference>
<accession>A0A3N1XG14</accession>
<dbReference type="EMBL" id="RJVG01000010">
    <property type="protein sequence ID" value="ROR25664.1"/>
    <property type="molecule type" value="Genomic_DNA"/>
</dbReference>
<proteinExistence type="inferred from homology"/>
<dbReference type="Gene3D" id="2.60.40.1180">
    <property type="entry name" value="Golgi alpha-mannosidase II"/>
    <property type="match status" value="1"/>
</dbReference>
<dbReference type="Pfam" id="PF00128">
    <property type="entry name" value="Alpha-amylase"/>
    <property type="match status" value="2"/>
</dbReference>
<keyword evidence="3" id="KW-0326">Glycosidase</keyword>
<name>A0A3N1XG14_9FIRM</name>
<keyword evidence="6" id="KW-1185">Reference proteome</keyword>
<keyword evidence="2" id="KW-0378">Hydrolase</keyword>
<dbReference type="CDD" id="cd11338">
    <property type="entry name" value="AmyAc_CMD"/>
    <property type="match status" value="1"/>
</dbReference>
<evidence type="ECO:0000313" key="6">
    <source>
        <dbReference type="Proteomes" id="UP000273083"/>
    </source>
</evidence>
<dbReference type="InterPro" id="IPR006047">
    <property type="entry name" value="GH13_cat_dom"/>
</dbReference>
<dbReference type="Proteomes" id="UP000273083">
    <property type="component" value="Unassembled WGS sequence"/>
</dbReference>
<protein>
    <submittedName>
        <fullName evidence="5">Alpha-glucosidase</fullName>
    </submittedName>
</protein>
<feature type="domain" description="Glycosyl hydrolase family 13 catalytic" evidence="4">
    <location>
        <begin position="141"/>
        <end position="593"/>
    </location>
</feature>
<evidence type="ECO:0000256" key="3">
    <source>
        <dbReference type="ARBA" id="ARBA00023295"/>
    </source>
</evidence>
<dbReference type="SUPFAM" id="SSF51011">
    <property type="entry name" value="Glycosyl hydrolase domain"/>
    <property type="match status" value="1"/>
</dbReference>
<dbReference type="InterPro" id="IPR014756">
    <property type="entry name" value="Ig_E-set"/>
</dbReference>
<dbReference type="InterPro" id="IPR013783">
    <property type="entry name" value="Ig-like_fold"/>
</dbReference>
<evidence type="ECO:0000256" key="2">
    <source>
        <dbReference type="ARBA" id="ARBA00022801"/>
    </source>
</evidence>
<dbReference type="Gene3D" id="3.20.20.80">
    <property type="entry name" value="Glycosidases"/>
    <property type="match status" value="1"/>
</dbReference>
<dbReference type="Pfam" id="PF02903">
    <property type="entry name" value="Alpha-amylase_N"/>
    <property type="match status" value="1"/>
</dbReference>
<dbReference type="InterPro" id="IPR004185">
    <property type="entry name" value="Glyco_hydro_13_lg-like_dom"/>
</dbReference>
<evidence type="ECO:0000256" key="1">
    <source>
        <dbReference type="ARBA" id="ARBA00008061"/>
    </source>
</evidence>
<sequence length="692" mass="80490">MNYDRSNEYLYIDDYRSPLNLRALFSDTSKEFCSAAYSGSTQLVAFRFRTGKDNVERVHIIINGVRQLMEKDSGDKLFDYYFLEIPQGKEEVNYYFEINSGEVIVFYNHMGASMELQSDYNFIFFPEFQIPKWAKGAVFYQIYVDRFFNGDPDNDVVDREYHYIGDKIKKVTDWNKYPDVMGVREFYGGDLLGVMNKLDYLQFLGIDAIYFNPIFVSPSNHKYDIQDYDYVDPHFGEIVTKEGNPLPQDEYNNGQASLYINRVTKKENLEASNKLFIRLVEEAHARGIKVILDGVFNHCGSFNKWLDRERIYEGQEGYEKGAYIHGDSPYRSYFKFREDKWPYNGSYDGWWGHDTLPKLNYEESERLYNYMMYIARKWVSPPFNADGWRLDVAADLGQSNEFNHIFWKDFRKNVKEANPNAIIIAEHYGNPNSWLKGDEWDTVMNYDAFMEPVSWFLTGMEKHSDEFKEDLLGNSEYFIWAMNHNMSKFGRASLEISMNEISNHDHSRFLTRTNGRAGRTNSLGPKAAEENVSKGILKEAVILQMTWPGAPTIYYGDEAGLCGWTDPDNRRTYPWGREDTDLINFHKDIIGIHKSFEALKTGALKFLAHQYNFISYGRFDHKDKIVAAINNNHHEITVTIPVWEIGIGDGENMVRLIKTNEIGYDLSEELYTVEGGKIVITMESVSGVILKI</sequence>
<dbReference type="SUPFAM" id="SSF51445">
    <property type="entry name" value="(Trans)glycosidases"/>
    <property type="match status" value="1"/>
</dbReference>
<dbReference type="PANTHER" id="PTHR10357:SF210">
    <property type="entry name" value="MALTODEXTRIN GLUCOSIDASE"/>
    <property type="match status" value="1"/>
</dbReference>
<dbReference type="InterPro" id="IPR017853">
    <property type="entry name" value="GH"/>
</dbReference>
<dbReference type="GO" id="GO:0004553">
    <property type="term" value="F:hydrolase activity, hydrolyzing O-glycosyl compounds"/>
    <property type="evidence" value="ECO:0007669"/>
    <property type="project" value="InterPro"/>
</dbReference>
<dbReference type="OrthoDB" id="9805159at2"/>
<dbReference type="CDD" id="cd02857">
    <property type="entry name" value="E_set_CDase_PDE_N"/>
    <property type="match status" value="1"/>
</dbReference>
<dbReference type="InterPro" id="IPR013780">
    <property type="entry name" value="Glyco_hydro_b"/>
</dbReference>
<dbReference type="AlphaFoldDB" id="A0A3N1XG14"/>
<evidence type="ECO:0000259" key="4">
    <source>
        <dbReference type="SMART" id="SM00642"/>
    </source>
</evidence>
<organism evidence="5 6">
    <name type="scientific">Mobilisporobacter senegalensis</name>
    <dbReference type="NCBI Taxonomy" id="1329262"/>
    <lineage>
        <taxon>Bacteria</taxon>
        <taxon>Bacillati</taxon>
        <taxon>Bacillota</taxon>
        <taxon>Clostridia</taxon>
        <taxon>Lachnospirales</taxon>
        <taxon>Lachnospiraceae</taxon>
        <taxon>Mobilisporobacter</taxon>
    </lineage>
</organism>
<comment type="similarity">
    <text evidence="1">Belongs to the glycosyl hydrolase 13 family.</text>
</comment>
<dbReference type="SUPFAM" id="SSF81296">
    <property type="entry name" value="E set domains"/>
    <property type="match status" value="1"/>
</dbReference>
<dbReference type="PANTHER" id="PTHR10357">
    <property type="entry name" value="ALPHA-AMYLASE FAMILY MEMBER"/>
    <property type="match status" value="1"/>
</dbReference>